<accession>A0ABQ0CFB1</accession>
<sequence length="126" mass="12980">MSFLTERTVRAALPLCRSVAVQAPRVFSTSPALRKNPVESVKDGLKTVDRAVTDNVVLPGLEAAASAGNKVKEGAETVTKGNKGKVDELKGQVQGEAEVLKGQAKGAAAAAQGKAKGAAEDLKNKL</sequence>
<dbReference type="Proteomes" id="UP001562357">
    <property type="component" value="Unassembled WGS sequence"/>
</dbReference>
<comment type="caution">
    <text evidence="1">The sequence shown here is derived from an EMBL/GenBank/DDBJ whole genome shotgun (WGS) entry which is preliminary data.</text>
</comment>
<protein>
    <recommendedName>
        <fullName evidence="3">Lea domain protein</fullName>
    </recommendedName>
</protein>
<dbReference type="EMBL" id="BAAFGZ010000010">
    <property type="protein sequence ID" value="GAB0132119.1"/>
    <property type="molecule type" value="Genomic_DNA"/>
</dbReference>
<proteinExistence type="predicted"/>
<gene>
    <name evidence="1" type="primary">g563</name>
    <name evidence="1" type="ORF">EsDP_00000563</name>
</gene>
<name>A0ABQ0CFB1_9HYPO</name>
<organism evidence="1 2">
    <name type="scientific">Epichloe bromicola</name>
    <dbReference type="NCBI Taxonomy" id="79588"/>
    <lineage>
        <taxon>Eukaryota</taxon>
        <taxon>Fungi</taxon>
        <taxon>Dikarya</taxon>
        <taxon>Ascomycota</taxon>
        <taxon>Pezizomycotina</taxon>
        <taxon>Sordariomycetes</taxon>
        <taxon>Hypocreomycetidae</taxon>
        <taxon>Hypocreales</taxon>
        <taxon>Clavicipitaceae</taxon>
        <taxon>Epichloe</taxon>
    </lineage>
</organism>
<keyword evidence="2" id="KW-1185">Reference proteome</keyword>
<evidence type="ECO:0000313" key="2">
    <source>
        <dbReference type="Proteomes" id="UP001562357"/>
    </source>
</evidence>
<evidence type="ECO:0008006" key="3">
    <source>
        <dbReference type="Google" id="ProtNLM"/>
    </source>
</evidence>
<reference evidence="2" key="1">
    <citation type="submission" date="2024-06" db="EMBL/GenBank/DDBJ databases">
        <title>Draft Genome Sequences of Epichloe bromicola Strains Isolated from Elymus ciliaris.</title>
        <authorList>
            <consortium name="Epichloe bromicola genome sequencing consortium"/>
            <person name="Miura A."/>
            <person name="Imano S."/>
            <person name="Ashida A."/>
            <person name="Sato I."/>
            <person name="Chiba S."/>
            <person name="Tanaka A."/>
            <person name="Camagna M."/>
            <person name="Takemoto D."/>
        </authorList>
    </citation>
    <scope>NUCLEOTIDE SEQUENCE [LARGE SCALE GENOMIC DNA]</scope>
    <source>
        <strain evidence="2">DP</strain>
    </source>
</reference>
<evidence type="ECO:0000313" key="1">
    <source>
        <dbReference type="EMBL" id="GAB0132119.1"/>
    </source>
</evidence>